<dbReference type="EMBL" id="HBUF01336156">
    <property type="protein sequence ID" value="CAG6698082.1"/>
    <property type="molecule type" value="Transcribed_RNA"/>
</dbReference>
<dbReference type="InterPro" id="IPR029058">
    <property type="entry name" value="AB_hydrolase_fold"/>
</dbReference>
<evidence type="ECO:0000256" key="2">
    <source>
        <dbReference type="ARBA" id="ARBA00010701"/>
    </source>
</evidence>
<keyword evidence="3" id="KW-0964">Secreted</keyword>
<evidence type="ECO:0000256" key="1">
    <source>
        <dbReference type="ARBA" id="ARBA00004613"/>
    </source>
</evidence>
<comment type="subcellular location">
    <subcellularLocation>
        <location evidence="1">Secreted</location>
    </subcellularLocation>
</comment>
<dbReference type="PRINTS" id="PR00821">
    <property type="entry name" value="TAGLIPASE"/>
</dbReference>
<protein>
    <submittedName>
        <fullName evidence="8">Phospholipase A1 member A</fullName>
    </submittedName>
</protein>
<dbReference type="GO" id="GO:0016298">
    <property type="term" value="F:lipase activity"/>
    <property type="evidence" value="ECO:0007669"/>
    <property type="project" value="InterPro"/>
</dbReference>
<dbReference type="GO" id="GO:0017171">
    <property type="term" value="F:serine hydrolase activity"/>
    <property type="evidence" value="ECO:0007669"/>
    <property type="project" value="TreeGrafter"/>
</dbReference>
<evidence type="ECO:0000313" key="8">
    <source>
        <dbReference type="EMBL" id="CAG6698079.1"/>
    </source>
</evidence>
<dbReference type="EMBL" id="HBUF01336153">
    <property type="protein sequence ID" value="CAG6698079.1"/>
    <property type="molecule type" value="Transcribed_RNA"/>
</dbReference>
<dbReference type="CDD" id="cd00707">
    <property type="entry name" value="Pancreat_lipase_like"/>
    <property type="match status" value="1"/>
</dbReference>
<reference evidence="8" key="1">
    <citation type="submission" date="2021-05" db="EMBL/GenBank/DDBJ databases">
        <authorList>
            <person name="Alioto T."/>
            <person name="Alioto T."/>
            <person name="Gomez Garrido J."/>
        </authorList>
    </citation>
    <scope>NUCLEOTIDE SEQUENCE</scope>
</reference>
<dbReference type="SUPFAM" id="SSF53474">
    <property type="entry name" value="alpha/beta-Hydrolases"/>
    <property type="match status" value="1"/>
</dbReference>
<feature type="domain" description="Lipase" evidence="7">
    <location>
        <begin position="66"/>
        <end position="346"/>
    </location>
</feature>
<dbReference type="Pfam" id="PF00151">
    <property type="entry name" value="Lipase"/>
    <property type="match status" value="1"/>
</dbReference>
<evidence type="ECO:0000256" key="6">
    <source>
        <dbReference type="SAM" id="SignalP"/>
    </source>
</evidence>
<dbReference type="InterPro" id="IPR013818">
    <property type="entry name" value="Lipase"/>
</dbReference>
<organism evidence="8">
    <name type="scientific">Cacopsylla melanoneura</name>
    <dbReference type="NCBI Taxonomy" id="428564"/>
    <lineage>
        <taxon>Eukaryota</taxon>
        <taxon>Metazoa</taxon>
        <taxon>Ecdysozoa</taxon>
        <taxon>Arthropoda</taxon>
        <taxon>Hexapoda</taxon>
        <taxon>Insecta</taxon>
        <taxon>Pterygota</taxon>
        <taxon>Neoptera</taxon>
        <taxon>Paraneoptera</taxon>
        <taxon>Hemiptera</taxon>
        <taxon>Sternorrhyncha</taxon>
        <taxon>Psylloidea</taxon>
        <taxon>Psyllidae</taxon>
        <taxon>Psyllinae</taxon>
        <taxon>Cacopsylla</taxon>
    </lineage>
</organism>
<dbReference type="FunFam" id="3.40.50.1820:FF:000076">
    <property type="entry name" value="phospholipase A1"/>
    <property type="match status" value="1"/>
</dbReference>
<dbReference type="EMBL" id="HBUF01336152">
    <property type="protein sequence ID" value="CAG6698078.1"/>
    <property type="molecule type" value="Transcribed_RNA"/>
</dbReference>
<feature type="signal peptide" evidence="6">
    <location>
        <begin position="1"/>
        <end position="23"/>
    </location>
</feature>
<evidence type="ECO:0000256" key="4">
    <source>
        <dbReference type="RuleBase" id="RU004262"/>
    </source>
</evidence>
<dbReference type="InterPro" id="IPR000734">
    <property type="entry name" value="TAG_lipase"/>
</dbReference>
<dbReference type="PANTHER" id="PTHR11610">
    <property type="entry name" value="LIPASE"/>
    <property type="match status" value="1"/>
</dbReference>
<evidence type="ECO:0000256" key="5">
    <source>
        <dbReference type="SAM" id="MobiDB-lite"/>
    </source>
</evidence>
<sequence>MALAKSLVIFTALTSNLIDLVRAADGNTILTGDDFPPLPPKPPTNVRDLVSNNISCVQPPFSCPHPRIQFFLYTRHTQKNPELLDTTDNDSLYQSHFNPAHPVKIVIHGFQGGRNLNPNTDIRNGYFHKGEYNVIVVDYGSLVVVPCVDQISWSPSFCGACIAQLAYYLAQHPRGVPHEKLHLLGWSIGAHIAGLTANYIEKGHKLGRITGLDPTIIFYQTNNKTKDLDSSDALFVDVIHTAAGVLGQWGPSGHADYYVNGGTSQPGCGSFSIIEQLSCDHTKVTPYFIESINTKRGFWAAPCPNRFYYNLGWCDSPETQYVEMGERANPKTRGIFYLQTNAKAPYAKGLPVYRSRRKSNNATSSSILSTTPRSGLSNRRSFGARINSTKM</sequence>
<accession>A0A8D8U220</accession>
<dbReference type="InterPro" id="IPR033906">
    <property type="entry name" value="Lipase_N"/>
</dbReference>
<proteinExistence type="inferred from homology"/>
<feature type="region of interest" description="Disordered" evidence="5">
    <location>
        <begin position="355"/>
        <end position="391"/>
    </location>
</feature>
<dbReference type="AlphaFoldDB" id="A0A8D8U220"/>
<feature type="compositionally biased region" description="Polar residues" evidence="5">
    <location>
        <begin position="360"/>
        <end position="391"/>
    </location>
</feature>
<dbReference type="GO" id="GO:0016042">
    <property type="term" value="P:lipid catabolic process"/>
    <property type="evidence" value="ECO:0007669"/>
    <property type="project" value="TreeGrafter"/>
</dbReference>
<feature type="chain" id="PRO_5033671390" evidence="6">
    <location>
        <begin position="24"/>
        <end position="391"/>
    </location>
</feature>
<comment type="similarity">
    <text evidence="2 4">Belongs to the AB hydrolase superfamily. Lipase family.</text>
</comment>
<dbReference type="PANTHER" id="PTHR11610:SF174">
    <property type="entry name" value="MIP30168P"/>
    <property type="match status" value="1"/>
</dbReference>
<evidence type="ECO:0000259" key="7">
    <source>
        <dbReference type="Pfam" id="PF00151"/>
    </source>
</evidence>
<dbReference type="Gene3D" id="3.40.50.1820">
    <property type="entry name" value="alpha/beta hydrolase"/>
    <property type="match status" value="1"/>
</dbReference>
<dbReference type="GO" id="GO:0005615">
    <property type="term" value="C:extracellular space"/>
    <property type="evidence" value="ECO:0007669"/>
    <property type="project" value="TreeGrafter"/>
</dbReference>
<keyword evidence="6" id="KW-0732">Signal</keyword>
<name>A0A8D8U220_9HEMI</name>
<evidence type="ECO:0000256" key="3">
    <source>
        <dbReference type="ARBA" id="ARBA00022525"/>
    </source>
</evidence>